<keyword evidence="1 2" id="KW-0998">Cell outer membrane</keyword>
<comment type="caution">
    <text evidence="2">Lacks conserved residue(s) required for the propagation of feature annotation.</text>
</comment>
<comment type="similarity">
    <text evidence="2">Belongs to the LptD family.</text>
</comment>
<dbReference type="PATRIC" id="fig|1445510.3.peg.2148"/>
<keyword evidence="5" id="KW-1185">Reference proteome</keyword>
<dbReference type="KEGG" id="gsn:YC6258_02190"/>
<evidence type="ECO:0000259" key="3">
    <source>
        <dbReference type="Pfam" id="PF04453"/>
    </source>
</evidence>
<dbReference type="GO" id="GO:0043165">
    <property type="term" value="P:Gram-negative-bacterium-type cell outer membrane assembly"/>
    <property type="evidence" value="ECO:0007669"/>
    <property type="project" value="UniProtKB-UniRule"/>
</dbReference>
<comment type="subunit">
    <text evidence="2">Component of the lipopolysaccharide transport and assembly complex. Interacts with LptE and LptA.</text>
</comment>
<reference evidence="4 5" key="1">
    <citation type="submission" date="2014-01" db="EMBL/GenBank/DDBJ databases">
        <title>Full genme sequencing of cellulolytic bacterium Gynuella sunshinyii YC6258T gen. nov., sp. nov.</title>
        <authorList>
            <person name="Khan H."/>
            <person name="Chung E.J."/>
            <person name="Chung Y.R."/>
        </authorList>
    </citation>
    <scope>NUCLEOTIDE SEQUENCE [LARGE SCALE GENOMIC DNA]</scope>
    <source>
        <strain evidence="4 5">YC6258</strain>
    </source>
</reference>
<sequence>MEYDSLPKDIQSKTAPYCSGAFVDPSRFDDQVDLSIGYQHQPVVIRAQQLNYSPQSGYTASGDVEVRQNSLRLFAGEAAYNPLTGLGNVNGQSTFRAENLLVIGSDAQADFGQSEITIDNIRFVLHNTGYHGTATTMYKDGNDVIYLRHATLTRCAPDNPTWEVTAGKLKVNRATGIATTQNAVLKIRDVPVFYTPYFRFPIDGRRLTGLLSPTLEFSWSDFSLSELAVPLYINLAPNYDTTITSRYLAEYGWGWSDELRYLGRNNEGIFTGTWFANGSKADRWTYDWNNTTKLGDKTRLYLHYQDMSDANYRIDFENGSDEVDYLDQSARLTTDLSGWDTTFKVQHWAIVNDDLALKDYPYAVQPGISTRKSWGGAANQFGFGSGFAINRFSRNLTDAETNSVGLDSGIPVEGYRFNSQLNFNYPLEASYGFFKPELNVYHASYQLEQTGSAWDKTVSNTVPQLVLDSGLKFSRPVNLKFAQRQTLEPRAYYVYTPYISQYDAPLFDSETIDFTQSRLYSNRRFSGSDRIGDMNRLTVGAKTRFLQQDNQEWVSLSLDQLFYLEPEKLQEEVDSTNKDQKLSQLYFGANWQISPAWHFATEQVWDWDRNTRAWEAWHLRYRTQSAALINADYYNGYNETEEENEEIAHFSFIMPFAQRWGITTALNYDFYAEGLDESVVGIEYDSCCWNIRVLNKFAWEGNVKSSFLVEFELKGLGGYGNNIDSLLRSKVTGYTGRIYE</sequence>
<dbReference type="InterPro" id="IPR020889">
    <property type="entry name" value="LipoPS_assembly_LptD"/>
</dbReference>
<dbReference type="HOGENOM" id="CLU_009039_0_0_6"/>
<dbReference type="Proteomes" id="UP000032266">
    <property type="component" value="Chromosome"/>
</dbReference>
<dbReference type="AlphaFoldDB" id="A0A0C5VLN3"/>
<keyword evidence="2" id="KW-0732">Signal</keyword>
<dbReference type="PANTHER" id="PTHR30189:SF1">
    <property type="entry name" value="LPS-ASSEMBLY PROTEIN LPTD"/>
    <property type="match status" value="1"/>
</dbReference>
<proteinExistence type="inferred from homology"/>
<evidence type="ECO:0000313" key="5">
    <source>
        <dbReference type="Proteomes" id="UP000032266"/>
    </source>
</evidence>
<comment type="subcellular location">
    <subcellularLocation>
        <location evidence="2">Cell outer membrane</location>
    </subcellularLocation>
</comment>
<dbReference type="HAMAP" id="MF_01411">
    <property type="entry name" value="LPS_assembly_LptD"/>
    <property type="match status" value="1"/>
</dbReference>
<evidence type="ECO:0000313" key="4">
    <source>
        <dbReference type="EMBL" id="AJQ94228.1"/>
    </source>
</evidence>
<protein>
    <recommendedName>
        <fullName evidence="2">LPS-assembly protein LptD</fullName>
    </recommendedName>
</protein>
<gene>
    <name evidence="2" type="primary">lptD</name>
    <name evidence="4" type="ORF">YC6258_02190</name>
</gene>
<comment type="function">
    <text evidence="2">Together with LptE, is involved in the assembly of lipopolysaccharide (LPS) at the surface of the outer membrane.</text>
</comment>
<dbReference type="InterPro" id="IPR050218">
    <property type="entry name" value="LptD"/>
</dbReference>
<dbReference type="GO" id="GO:0015920">
    <property type="term" value="P:lipopolysaccharide transport"/>
    <property type="evidence" value="ECO:0007669"/>
    <property type="project" value="InterPro"/>
</dbReference>
<evidence type="ECO:0000256" key="2">
    <source>
        <dbReference type="HAMAP-Rule" id="MF_01411"/>
    </source>
</evidence>
<evidence type="ECO:0000256" key="1">
    <source>
        <dbReference type="ARBA" id="ARBA00023237"/>
    </source>
</evidence>
<accession>A0A0C5VLN3</accession>
<dbReference type="STRING" id="1445510.YC6258_02190"/>
<dbReference type="GO" id="GO:1990351">
    <property type="term" value="C:transporter complex"/>
    <property type="evidence" value="ECO:0007669"/>
    <property type="project" value="TreeGrafter"/>
</dbReference>
<dbReference type="PANTHER" id="PTHR30189">
    <property type="entry name" value="LPS-ASSEMBLY PROTEIN"/>
    <property type="match status" value="1"/>
</dbReference>
<dbReference type="GO" id="GO:0009279">
    <property type="term" value="C:cell outer membrane"/>
    <property type="evidence" value="ECO:0007669"/>
    <property type="project" value="UniProtKB-SubCell"/>
</dbReference>
<name>A0A0C5VLN3_9GAMM</name>
<dbReference type="EMBL" id="CP007142">
    <property type="protein sequence ID" value="AJQ94228.1"/>
    <property type="molecule type" value="Genomic_DNA"/>
</dbReference>
<dbReference type="InterPro" id="IPR007543">
    <property type="entry name" value="LptD_C"/>
</dbReference>
<dbReference type="Pfam" id="PF04453">
    <property type="entry name" value="LptD"/>
    <property type="match status" value="1"/>
</dbReference>
<organism evidence="4 5">
    <name type="scientific">Gynuella sunshinyii YC6258</name>
    <dbReference type="NCBI Taxonomy" id="1445510"/>
    <lineage>
        <taxon>Bacteria</taxon>
        <taxon>Pseudomonadati</taxon>
        <taxon>Pseudomonadota</taxon>
        <taxon>Gammaproteobacteria</taxon>
        <taxon>Oceanospirillales</taxon>
        <taxon>Saccharospirillaceae</taxon>
        <taxon>Gynuella</taxon>
    </lineage>
</organism>
<feature type="domain" description="LptD C-terminal" evidence="3">
    <location>
        <begin position="282"/>
        <end position="660"/>
    </location>
</feature>
<keyword evidence="2" id="KW-0472">Membrane</keyword>